<protein>
    <recommendedName>
        <fullName evidence="7 18">Phosphatidate cytidylyltransferase</fullName>
        <ecNumber evidence="6 18">2.7.7.41</ecNumber>
    </recommendedName>
</protein>
<feature type="transmembrane region" description="Helical" evidence="19">
    <location>
        <begin position="110"/>
        <end position="128"/>
    </location>
</feature>
<dbReference type="GO" id="GO:0004605">
    <property type="term" value="F:phosphatidate cytidylyltransferase activity"/>
    <property type="evidence" value="ECO:0007669"/>
    <property type="project" value="UniProtKB-EC"/>
</dbReference>
<comment type="pathway">
    <text evidence="4">Lipid metabolism.</text>
</comment>
<evidence type="ECO:0000256" key="14">
    <source>
        <dbReference type="ARBA" id="ARBA00023098"/>
    </source>
</evidence>
<keyword evidence="10 18" id="KW-0808">Transferase</keyword>
<evidence type="ECO:0000313" key="21">
    <source>
        <dbReference type="Proteomes" id="UP000239709"/>
    </source>
</evidence>
<evidence type="ECO:0000256" key="17">
    <source>
        <dbReference type="ARBA" id="ARBA00023264"/>
    </source>
</evidence>
<evidence type="ECO:0000313" key="20">
    <source>
        <dbReference type="EMBL" id="AVO35233.1"/>
    </source>
</evidence>
<evidence type="ECO:0000256" key="2">
    <source>
        <dbReference type="ARBA" id="ARBA00004651"/>
    </source>
</evidence>
<evidence type="ECO:0000256" key="12">
    <source>
        <dbReference type="ARBA" id="ARBA00022695"/>
    </source>
</evidence>
<organism evidence="20 21">
    <name type="scientific">Ottowia oryzae</name>
    <dbReference type="NCBI Taxonomy" id="2109914"/>
    <lineage>
        <taxon>Bacteria</taxon>
        <taxon>Pseudomonadati</taxon>
        <taxon>Pseudomonadota</taxon>
        <taxon>Betaproteobacteria</taxon>
        <taxon>Burkholderiales</taxon>
        <taxon>Comamonadaceae</taxon>
        <taxon>Ottowia</taxon>
    </lineage>
</organism>
<keyword evidence="9" id="KW-0444">Lipid biosynthesis</keyword>
<dbReference type="UniPathway" id="UPA00557">
    <property type="reaction ID" value="UER00614"/>
</dbReference>
<proteinExistence type="inferred from homology"/>
<dbReference type="KEGG" id="otk:C6570_14050"/>
<dbReference type="PANTHER" id="PTHR46382">
    <property type="entry name" value="PHOSPHATIDATE CYTIDYLYLTRANSFERASE"/>
    <property type="match status" value="1"/>
</dbReference>
<comment type="subcellular location">
    <subcellularLocation>
        <location evidence="2">Cell membrane</location>
        <topology evidence="2">Multi-pass membrane protein</topology>
    </subcellularLocation>
</comment>
<dbReference type="PROSITE" id="PS01315">
    <property type="entry name" value="CDS"/>
    <property type="match status" value="1"/>
</dbReference>
<keyword evidence="16" id="KW-0594">Phospholipid biosynthesis</keyword>
<keyword evidence="15 19" id="KW-0472">Membrane</keyword>
<comment type="pathway">
    <text evidence="3 18">Phospholipid metabolism; CDP-diacylglycerol biosynthesis; CDP-diacylglycerol from sn-glycerol 3-phosphate: step 3/3.</text>
</comment>
<reference evidence="20 21" key="1">
    <citation type="submission" date="2018-03" db="EMBL/GenBank/DDBJ databases">
        <title>Genome sequencing of Ottowia sp.</title>
        <authorList>
            <person name="Kim S.-J."/>
            <person name="Heo J."/>
            <person name="Kwon S.-W."/>
        </authorList>
    </citation>
    <scope>NUCLEOTIDE SEQUENCE [LARGE SCALE GENOMIC DNA]</scope>
    <source>
        <strain evidence="20 21">KADR8-3</strain>
    </source>
</reference>
<keyword evidence="21" id="KW-1185">Reference proteome</keyword>
<evidence type="ECO:0000256" key="13">
    <source>
        <dbReference type="ARBA" id="ARBA00022989"/>
    </source>
</evidence>
<keyword evidence="14" id="KW-0443">Lipid metabolism</keyword>
<feature type="transmembrane region" description="Helical" evidence="19">
    <location>
        <begin position="135"/>
        <end position="155"/>
    </location>
</feature>
<dbReference type="Pfam" id="PF01148">
    <property type="entry name" value="CTP_transf_1"/>
    <property type="match status" value="1"/>
</dbReference>
<keyword evidence="13 19" id="KW-1133">Transmembrane helix</keyword>
<evidence type="ECO:0000256" key="16">
    <source>
        <dbReference type="ARBA" id="ARBA00023209"/>
    </source>
</evidence>
<feature type="transmembrane region" description="Helical" evidence="19">
    <location>
        <begin position="220"/>
        <end position="239"/>
    </location>
</feature>
<gene>
    <name evidence="20" type="ORF">C6570_14050</name>
</gene>
<feature type="transmembrane region" description="Helical" evidence="19">
    <location>
        <begin position="181"/>
        <end position="199"/>
    </location>
</feature>
<evidence type="ECO:0000256" key="7">
    <source>
        <dbReference type="ARBA" id="ARBA00019373"/>
    </source>
</evidence>
<feature type="transmembrane region" description="Helical" evidence="19">
    <location>
        <begin position="46"/>
        <end position="69"/>
    </location>
</feature>
<keyword evidence="17" id="KW-1208">Phospholipid metabolism</keyword>
<evidence type="ECO:0000256" key="9">
    <source>
        <dbReference type="ARBA" id="ARBA00022516"/>
    </source>
</evidence>
<evidence type="ECO:0000256" key="1">
    <source>
        <dbReference type="ARBA" id="ARBA00001698"/>
    </source>
</evidence>
<dbReference type="OrthoDB" id="9799199at2"/>
<accession>A0A2S0MHR3</accession>
<evidence type="ECO:0000256" key="4">
    <source>
        <dbReference type="ARBA" id="ARBA00005189"/>
    </source>
</evidence>
<dbReference type="GO" id="GO:0016024">
    <property type="term" value="P:CDP-diacylglycerol biosynthetic process"/>
    <property type="evidence" value="ECO:0007669"/>
    <property type="project" value="UniProtKB-UniPathway"/>
</dbReference>
<evidence type="ECO:0000256" key="11">
    <source>
        <dbReference type="ARBA" id="ARBA00022692"/>
    </source>
</evidence>
<evidence type="ECO:0000256" key="3">
    <source>
        <dbReference type="ARBA" id="ARBA00005119"/>
    </source>
</evidence>
<comment type="catalytic activity">
    <reaction evidence="1 18">
        <text>a 1,2-diacyl-sn-glycero-3-phosphate + CTP + H(+) = a CDP-1,2-diacyl-sn-glycerol + diphosphate</text>
        <dbReference type="Rhea" id="RHEA:16229"/>
        <dbReference type="ChEBI" id="CHEBI:15378"/>
        <dbReference type="ChEBI" id="CHEBI:33019"/>
        <dbReference type="ChEBI" id="CHEBI:37563"/>
        <dbReference type="ChEBI" id="CHEBI:58332"/>
        <dbReference type="ChEBI" id="CHEBI:58608"/>
        <dbReference type="EC" id="2.7.7.41"/>
    </reaction>
</comment>
<evidence type="ECO:0000256" key="10">
    <source>
        <dbReference type="ARBA" id="ARBA00022679"/>
    </source>
</evidence>
<dbReference type="RefSeq" id="WP_106703782.1">
    <property type="nucleotide sequence ID" value="NZ_CP027666.1"/>
</dbReference>
<evidence type="ECO:0000256" key="18">
    <source>
        <dbReference type="RuleBase" id="RU003938"/>
    </source>
</evidence>
<keyword evidence="11 18" id="KW-0812">Transmembrane</keyword>
<dbReference type="GO" id="GO:0005886">
    <property type="term" value="C:plasma membrane"/>
    <property type="evidence" value="ECO:0007669"/>
    <property type="project" value="UniProtKB-SubCell"/>
</dbReference>
<comment type="similarity">
    <text evidence="5 18">Belongs to the CDS family.</text>
</comment>
<dbReference type="AlphaFoldDB" id="A0A2S0MHR3"/>
<evidence type="ECO:0000256" key="6">
    <source>
        <dbReference type="ARBA" id="ARBA00012487"/>
    </source>
</evidence>
<dbReference type="Proteomes" id="UP000239709">
    <property type="component" value="Chromosome"/>
</dbReference>
<name>A0A2S0MHR3_9BURK</name>
<evidence type="ECO:0000256" key="8">
    <source>
        <dbReference type="ARBA" id="ARBA00022475"/>
    </source>
</evidence>
<dbReference type="EMBL" id="CP027666">
    <property type="protein sequence ID" value="AVO35233.1"/>
    <property type="molecule type" value="Genomic_DNA"/>
</dbReference>
<sequence>MLRQRVITALVLLAILLPALFAASPVPFIALSVAMIAAAGWEWARLNGVTGAAALATGAVCGALCLALWGLGAVDRPLPGLWLASAAAWVVGGAWLIRGGVSGWPKLPRGLRWFVGVTALCVAWLAMAQARTLGVNFLLSLFMLVWAADVFAYFFGRALGGKLSAGRKLAPTISPGKSWEGVWGGMLGVLIVGFVWIGVDQRWATGSASLFTRLNGVGPWLLVLACLFLSAMSVVGDLIESLVKRSAGMKDSSQLLPGHGGVLDRIDAMLPTLPLAMMLVSVAGGGA</sequence>
<dbReference type="InterPro" id="IPR000374">
    <property type="entry name" value="PC_trans"/>
</dbReference>
<dbReference type="PANTHER" id="PTHR46382:SF1">
    <property type="entry name" value="PHOSPHATIDATE CYTIDYLYLTRANSFERASE"/>
    <property type="match status" value="1"/>
</dbReference>
<evidence type="ECO:0000256" key="19">
    <source>
        <dbReference type="SAM" id="Phobius"/>
    </source>
</evidence>
<keyword evidence="8" id="KW-1003">Cell membrane</keyword>
<dbReference type="EC" id="2.7.7.41" evidence="6 18"/>
<evidence type="ECO:0000256" key="15">
    <source>
        <dbReference type="ARBA" id="ARBA00023136"/>
    </source>
</evidence>
<keyword evidence="12 18" id="KW-0548">Nucleotidyltransferase</keyword>
<evidence type="ECO:0000256" key="5">
    <source>
        <dbReference type="ARBA" id="ARBA00010185"/>
    </source>
</evidence>
<feature type="transmembrane region" description="Helical" evidence="19">
    <location>
        <begin position="81"/>
        <end position="98"/>
    </location>
</feature>